<dbReference type="EMBL" id="CP000159">
    <property type="protein sequence ID" value="ABC45144.1"/>
    <property type="molecule type" value="Genomic_DNA"/>
</dbReference>
<name>Q2S3J3_SALRD</name>
<dbReference type="EnsemblBacteria" id="ABC45144">
    <property type="protein sequence ID" value="ABC45144"/>
    <property type="gene ID" value="SRU_1110"/>
</dbReference>
<accession>Q2S3J3</accession>
<gene>
    <name evidence="2" type="ordered locus">SRU_1110</name>
</gene>
<feature type="compositionally biased region" description="Basic and acidic residues" evidence="1">
    <location>
        <begin position="307"/>
        <end position="322"/>
    </location>
</feature>
<evidence type="ECO:0000313" key="3">
    <source>
        <dbReference type="Proteomes" id="UP000008674"/>
    </source>
</evidence>
<sequence length="704" mass="80008">MHDDHRSPLSDTGHSTEDVSRWQLPASLPPANLHRPASNTGSELLNPDPEDTSHPVIPVSTTRTSPPSSTKTRYATHSSNESCSLGRAYTPHGISTWHTERTKHKRARRALAEVQEGRSRLMATFGAEFLDETGCATSVEVVRLWRYRSRHGDEKGRLTIPNLISEDLYRAIDSHLPHVARDETLRRALVYLGLVARPDDRSGYLPFHQQAVAHIRQAPSLASRGEAKVYQLACRLQGTLREDTDADPPFEIVSHRKGRNCTQIRDLSLPAPVERAFEAECAEVFIQGDKANLQKWTLDHPRHRSDRRKDTRQKADRTTHHRDVPVRVQQLQQRLNQLPKQRFTRLVKRAKSELARLARQRKSSTDGRGIPYQSQLRTIADRPKPLYKFTSRTLRLTPAGPSLASLPTEMRQAVFDDYLEVDMSSAHLALAASSWGDLENLRDFLSSPADTASLDARQSQGPQQPQSVNADWKSIDRDWWHELTGWLSRELPAHRYNPEQDFEQVKSVLKGFTYGLFFGMRKQNLRTLGTPYADSTDRAEYLESARMMVRLFLGNRSEPKKAVSKIGEALFRHPLVGQLLQKREEILSRIDTQGGIEDCFGRRIETSDERDAKSVLAEHMQNAELRVMLPVGEAVLEDDELRFGLWQHDGVTIKPKRHKSRKYRNTYEKACEALQKGCSALSAQLEGPPIETDLTVDYGSEFLE</sequence>
<dbReference type="KEGG" id="sru:SRU_1110"/>
<dbReference type="AlphaFoldDB" id="Q2S3J3"/>
<feature type="region of interest" description="Disordered" evidence="1">
    <location>
        <begin position="1"/>
        <end position="83"/>
    </location>
</feature>
<organism evidence="2 3">
    <name type="scientific">Salinibacter ruber (strain DSM 13855 / M31)</name>
    <dbReference type="NCBI Taxonomy" id="309807"/>
    <lineage>
        <taxon>Bacteria</taxon>
        <taxon>Pseudomonadati</taxon>
        <taxon>Rhodothermota</taxon>
        <taxon>Rhodothermia</taxon>
        <taxon>Rhodothermales</taxon>
        <taxon>Salinibacteraceae</taxon>
        <taxon>Salinibacter</taxon>
    </lineage>
</organism>
<feature type="compositionally biased region" description="Polar residues" evidence="1">
    <location>
        <begin position="71"/>
        <end position="83"/>
    </location>
</feature>
<protein>
    <submittedName>
        <fullName evidence="2">Uncharacterized protein</fullName>
    </submittedName>
</protein>
<keyword evidence="3" id="KW-1185">Reference proteome</keyword>
<evidence type="ECO:0000256" key="1">
    <source>
        <dbReference type="SAM" id="MobiDB-lite"/>
    </source>
</evidence>
<reference evidence="2 3" key="1">
    <citation type="journal article" date="2005" name="Proc. Natl. Acad. Sci. U.S.A.">
        <title>The genome of Salinibacter ruber: convergence and gene exchange among hyperhalophilic bacteria and archaea.</title>
        <authorList>
            <person name="Mongodin E.F."/>
            <person name="Nelson K.E."/>
            <person name="Daugherty S."/>
            <person name="Deboy R.T."/>
            <person name="Wister J."/>
            <person name="Khouri H."/>
            <person name="Weidman J."/>
            <person name="Walsh D.A."/>
            <person name="Papke R.T."/>
            <person name="Sanchez Perez G."/>
            <person name="Sharma A.K."/>
            <person name="Nesbo C.L."/>
            <person name="MacLeod D."/>
            <person name="Bapteste E."/>
            <person name="Doolittle W.F."/>
            <person name="Charlebois R.L."/>
            <person name="Legault B."/>
            <person name="Rodriguez-Valera F."/>
        </authorList>
    </citation>
    <scope>NUCLEOTIDE SEQUENCE [LARGE SCALE GENOMIC DNA]</scope>
    <source>
        <strain evidence="3">DSM 13855 / CECT 5946 / M31</strain>
    </source>
</reference>
<dbReference type="HOGENOM" id="CLU_391751_0_0_10"/>
<proteinExistence type="predicted"/>
<feature type="compositionally biased region" description="Low complexity" evidence="1">
    <location>
        <begin position="55"/>
        <end position="70"/>
    </location>
</feature>
<dbReference type="OrthoDB" id="59064at2"/>
<feature type="region of interest" description="Disordered" evidence="1">
    <location>
        <begin position="297"/>
        <end position="322"/>
    </location>
</feature>
<dbReference type="Proteomes" id="UP000008674">
    <property type="component" value="Chromosome"/>
</dbReference>
<evidence type="ECO:0000313" key="2">
    <source>
        <dbReference type="EMBL" id="ABC45144.1"/>
    </source>
</evidence>
<feature type="compositionally biased region" description="Basic and acidic residues" evidence="1">
    <location>
        <begin position="1"/>
        <end position="20"/>
    </location>
</feature>
<dbReference type="PATRIC" id="fig|309807.25.peg.1150"/>